<dbReference type="CDD" id="cd01127">
    <property type="entry name" value="TrwB_TraG_TraD_VirD4"/>
    <property type="match status" value="1"/>
</dbReference>
<protein>
    <submittedName>
        <fullName evidence="8">Conjugal transfer protein TraG</fullName>
    </submittedName>
</protein>
<dbReference type="InterPro" id="IPR003688">
    <property type="entry name" value="TraG/VirD4"/>
</dbReference>
<organism evidence="8">
    <name type="scientific">Enterococcus faecalis</name>
    <name type="common">Streptococcus faecalis</name>
    <dbReference type="NCBI Taxonomy" id="1351"/>
    <lineage>
        <taxon>Bacteria</taxon>
        <taxon>Bacillati</taxon>
        <taxon>Bacillota</taxon>
        <taxon>Bacilli</taxon>
        <taxon>Lactobacillales</taxon>
        <taxon>Enterococcaceae</taxon>
        <taxon>Enterococcus</taxon>
    </lineage>
</organism>
<evidence type="ECO:0000256" key="1">
    <source>
        <dbReference type="ARBA" id="ARBA00004651"/>
    </source>
</evidence>
<dbReference type="PANTHER" id="PTHR37937:SF1">
    <property type="entry name" value="CONJUGATIVE TRANSFER: DNA TRANSPORT"/>
    <property type="match status" value="1"/>
</dbReference>
<dbReference type="InterPro" id="IPR027417">
    <property type="entry name" value="P-loop_NTPase"/>
</dbReference>
<accession>A0A1W6QYG0</accession>
<evidence type="ECO:0000256" key="3">
    <source>
        <dbReference type="ARBA" id="ARBA00022475"/>
    </source>
</evidence>
<keyword evidence="4 7" id="KW-0812">Transmembrane</keyword>
<dbReference type="NCBIfam" id="NF045973">
    <property type="entry name" value="conju_CD1115"/>
    <property type="match status" value="1"/>
</dbReference>
<evidence type="ECO:0000256" key="2">
    <source>
        <dbReference type="ARBA" id="ARBA00008806"/>
    </source>
</evidence>
<feature type="transmembrane region" description="Helical" evidence="7">
    <location>
        <begin position="12"/>
        <end position="36"/>
    </location>
</feature>
<proteinExistence type="inferred from homology"/>
<geneLocation type="plasmid" evidence="8">
    <name>pGTC3</name>
</geneLocation>
<dbReference type="InterPro" id="IPR051539">
    <property type="entry name" value="T4SS-coupling_protein"/>
</dbReference>
<reference evidence="8" key="1">
    <citation type="submission" date="2016-12" db="EMBL/GenBank/DDBJ databases">
        <title>Characterization of a Plasmid Isolated from Enterococcus faecalis found in the Fecal Material of a Blue Whale.</title>
        <authorList>
            <person name="McLaughlin R."/>
        </authorList>
    </citation>
    <scope>NUCLEOTIDE SEQUENCE</scope>
    <source>
        <strain evidence="8">3</strain>
        <plasmid evidence="8">pGTC3</plasmid>
    </source>
</reference>
<evidence type="ECO:0000256" key="7">
    <source>
        <dbReference type="SAM" id="Phobius"/>
    </source>
</evidence>
<dbReference type="RefSeq" id="WP_172689747.1">
    <property type="nucleotide sequence ID" value="NZ_KY303941.1"/>
</dbReference>
<keyword evidence="5 7" id="KW-1133">Transmembrane helix</keyword>
<dbReference type="GO" id="GO:0005886">
    <property type="term" value="C:plasma membrane"/>
    <property type="evidence" value="ECO:0007669"/>
    <property type="project" value="UniProtKB-SubCell"/>
</dbReference>
<evidence type="ECO:0000256" key="5">
    <source>
        <dbReference type="ARBA" id="ARBA00022989"/>
    </source>
</evidence>
<sequence length="786" mass="90278">MHKKYKQWKVILAHPLVIAFVGVASYFALLIGLNILTKLLYVGLTALVTVKNQGISPELMENGPSIGQQLWAYLLQTSPLQPAPLFGAYMRFFPLAVLVIWLLLMPKKLYQMRIAYRDLNKGTKGVARWTTFKEMLEQYPIVALNEEEYEGESGIPVLHFNLSPVWYSLWKFQGFSLPFCSNGYVFMDRNKTNAWVDAGTQSGKTEMYTYPTLDLIMRAKEKDSVIITDLKGNMIKNTKAEFERFGYDVWCLNLVKPEYSMGYNPLELIKKAYWEGDYDTAQLLCNTFTYSLFHNEHSHADPMWEEASIALVNALILAVCFLCKEKDEPEKVTMYTVSVMLSELGQDPDENGMTSLDAFFSDLEPTNPAKLQFATIQFSQGITRSGIYTGTMAKLKSFTFDSIGRLTAKSNFAFEQLAYGEKPVALFIVYPDYDDSNYALISTFLTQMNYVLAKCATLSRDSKLPRRVKSVMEEVANFPAVPGLERHMNVGLERGMIYYLITQSMVQLDKNYGKEGARALINACGNKIYIMGDGEDDAKYFCSMLGETTVISTSRHGDPLSMDKSYGESEESRELLKEEELRLLKPGEWIVYRTKMRRDLKGNGIEPRPIRACEAEGTKMLHRYEYLMPRFDHPMTFEELHGEPSPHAYLCMEELIIDFKIDTVDIEDTGVYTKDPQPKISHDEIEEPREVEEVEYIHGTTKETLPEEEVSTMIEELEPIHDTFTLLTNVFSEDQLTLMRAIVQRSVEEDQYDRFLSLDTVEEVENWLIYFDIPEVQELFYSMVER</sequence>
<keyword evidence="3" id="KW-1003">Cell membrane</keyword>
<dbReference type="PANTHER" id="PTHR37937">
    <property type="entry name" value="CONJUGATIVE TRANSFER: DNA TRANSPORT"/>
    <property type="match status" value="1"/>
</dbReference>
<dbReference type="AlphaFoldDB" id="A0A1W6QYG0"/>
<evidence type="ECO:0000256" key="6">
    <source>
        <dbReference type="ARBA" id="ARBA00023136"/>
    </source>
</evidence>
<evidence type="ECO:0000313" key="8">
    <source>
        <dbReference type="EMBL" id="ARO46271.1"/>
    </source>
</evidence>
<keyword evidence="8" id="KW-0614">Plasmid</keyword>
<name>A0A1W6QYG0_ENTFL</name>
<dbReference type="Pfam" id="PF02534">
    <property type="entry name" value="T4SS-DNA_transf"/>
    <property type="match status" value="1"/>
</dbReference>
<dbReference type="EMBL" id="KY303941">
    <property type="protein sequence ID" value="ARO46271.1"/>
    <property type="molecule type" value="Genomic_DNA"/>
</dbReference>
<evidence type="ECO:0000256" key="4">
    <source>
        <dbReference type="ARBA" id="ARBA00022692"/>
    </source>
</evidence>
<keyword evidence="6 7" id="KW-0472">Membrane</keyword>
<dbReference type="SUPFAM" id="SSF52540">
    <property type="entry name" value="P-loop containing nucleoside triphosphate hydrolases"/>
    <property type="match status" value="1"/>
</dbReference>
<comment type="similarity">
    <text evidence="2">Belongs to the VirD4/TraG family.</text>
</comment>
<dbReference type="Gene3D" id="3.40.50.300">
    <property type="entry name" value="P-loop containing nucleotide triphosphate hydrolases"/>
    <property type="match status" value="1"/>
</dbReference>
<comment type="subcellular location">
    <subcellularLocation>
        <location evidence="1">Cell membrane</location>
        <topology evidence="1">Multi-pass membrane protein</topology>
    </subcellularLocation>
</comment>
<feature type="transmembrane region" description="Helical" evidence="7">
    <location>
        <begin position="83"/>
        <end position="104"/>
    </location>
</feature>